<comment type="caution">
    <text evidence="2">The sequence shown here is derived from an EMBL/GenBank/DDBJ whole genome shotgun (WGS) entry which is preliminary data.</text>
</comment>
<name>A0AA88A2V9_FICCA</name>
<evidence type="ECO:0000313" key="2">
    <source>
        <dbReference type="EMBL" id="GMN33216.1"/>
    </source>
</evidence>
<dbReference type="Pfam" id="PF00646">
    <property type="entry name" value="F-box"/>
    <property type="match status" value="1"/>
</dbReference>
<dbReference type="InterPro" id="IPR053197">
    <property type="entry name" value="F-box_SCFL_complex_component"/>
</dbReference>
<proteinExistence type="predicted"/>
<gene>
    <name evidence="2" type="ORF">TIFTF001_004042</name>
</gene>
<feature type="domain" description="F-box" evidence="1">
    <location>
        <begin position="16"/>
        <end position="45"/>
    </location>
</feature>
<keyword evidence="3" id="KW-1185">Reference proteome</keyword>
<dbReference type="PROSITE" id="PS50181">
    <property type="entry name" value="FBOX"/>
    <property type="match status" value="1"/>
</dbReference>
<dbReference type="SUPFAM" id="SSF52047">
    <property type="entry name" value="RNI-like"/>
    <property type="match status" value="1"/>
</dbReference>
<dbReference type="PANTHER" id="PTHR34223">
    <property type="entry name" value="OS11G0201299 PROTEIN"/>
    <property type="match status" value="1"/>
</dbReference>
<reference evidence="2" key="1">
    <citation type="submission" date="2023-07" db="EMBL/GenBank/DDBJ databases">
        <title>draft genome sequence of fig (Ficus carica).</title>
        <authorList>
            <person name="Takahashi T."/>
            <person name="Nishimura K."/>
        </authorList>
    </citation>
    <scope>NUCLEOTIDE SEQUENCE</scope>
</reference>
<accession>A0AA88A2V9</accession>
<dbReference type="Proteomes" id="UP001187192">
    <property type="component" value="Unassembled WGS sequence"/>
</dbReference>
<dbReference type="PANTHER" id="PTHR34223:SF51">
    <property type="entry name" value="OS06G0556300 PROTEIN"/>
    <property type="match status" value="1"/>
</dbReference>
<dbReference type="EMBL" id="BTGU01000004">
    <property type="protein sequence ID" value="GMN33216.1"/>
    <property type="molecule type" value="Genomic_DNA"/>
</dbReference>
<organism evidence="2 3">
    <name type="scientific">Ficus carica</name>
    <name type="common">Common fig</name>
    <dbReference type="NCBI Taxonomy" id="3494"/>
    <lineage>
        <taxon>Eukaryota</taxon>
        <taxon>Viridiplantae</taxon>
        <taxon>Streptophyta</taxon>
        <taxon>Embryophyta</taxon>
        <taxon>Tracheophyta</taxon>
        <taxon>Spermatophyta</taxon>
        <taxon>Magnoliopsida</taxon>
        <taxon>eudicotyledons</taxon>
        <taxon>Gunneridae</taxon>
        <taxon>Pentapetalae</taxon>
        <taxon>rosids</taxon>
        <taxon>fabids</taxon>
        <taxon>Rosales</taxon>
        <taxon>Moraceae</taxon>
        <taxon>Ficeae</taxon>
        <taxon>Ficus</taxon>
    </lineage>
</organism>
<dbReference type="InterPro" id="IPR001810">
    <property type="entry name" value="F-box_dom"/>
</dbReference>
<dbReference type="Gene3D" id="3.80.10.10">
    <property type="entry name" value="Ribonuclease Inhibitor"/>
    <property type="match status" value="1"/>
</dbReference>
<dbReference type="AlphaFoldDB" id="A0AA88A2V9"/>
<protein>
    <recommendedName>
        <fullName evidence="1">F-box domain-containing protein</fullName>
    </recommendedName>
</protein>
<evidence type="ECO:0000259" key="1">
    <source>
        <dbReference type="PROSITE" id="PS50181"/>
    </source>
</evidence>
<dbReference type="InterPro" id="IPR032675">
    <property type="entry name" value="LRR_dom_sf"/>
</dbReference>
<sequence>MLDGRENGEELECGATDRISKLPDLIIHHILSFLPTMELLSLKEIDGLNDRSFEDLVLANCPPLETLVSKRCDHLSTPQLSSSTLKSFEVELASPQTMKIEAINLQSLDVWSSRIIKLAACASLKRLSLSCIQFKDRTFARELYSV</sequence>
<evidence type="ECO:0000313" key="3">
    <source>
        <dbReference type="Proteomes" id="UP001187192"/>
    </source>
</evidence>